<keyword evidence="9" id="KW-1185">Reference proteome</keyword>
<gene>
    <name evidence="8" type="ORF">A1O7_09412</name>
</gene>
<comment type="subcellular location">
    <subcellularLocation>
        <location evidence="1">Mitochondrion</location>
    </subcellularLocation>
</comment>
<keyword evidence="6" id="KW-0687">Ribonucleoprotein</keyword>
<proteinExistence type="inferred from homology"/>
<dbReference type="eggNOG" id="KOG4756">
    <property type="taxonomic scope" value="Eukaryota"/>
</dbReference>
<evidence type="ECO:0000313" key="9">
    <source>
        <dbReference type="Proteomes" id="UP000019473"/>
    </source>
</evidence>
<dbReference type="GO" id="GO:0006412">
    <property type="term" value="P:translation"/>
    <property type="evidence" value="ECO:0007669"/>
    <property type="project" value="TreeGrafter"/>
</dbReference>
<keyword evidence="3" id="KW-0809">Transit peptide</keyword>
<evidence type="ECO:0000256" key="2">
    <source>
        <dbReference type="ARBA" id="ARBA00010152"/>
    </source>
</evidence>
<evidence type="ECO:0000313" key="8">
    <source>
        <dbReference type="EMBL" id="EXJ54075.1"/>
    </source>
</evidence>
<comment type="similarity">
    <text evidence="2">Belongs to the mitochondrion-specific ribosomal protein mL41 family.</text>
</comment>
<dbReference type="InterPro" id="IPR019189">
    <property type="entry name" value="Ribosomal_mL41"/>
</dbReference>
<dbReference type="STRING" id="1182544.W9VM51"/>
<dbReference type="GO" id="GO:0005762">
    <property type="term" value="C:mitochondrial large ribosomal subunit"/>
    <property type="evidence" value="ECO:0007669"/>
    <property type="project" value="InterPro"/>
</dbReference>
<name>W9VM51_9EURO</name>
<dbReference type="EMBL" id="AMGW01000007">
    <property type="protein sequence ID" value="EXJ54075.1"/>
    <property type="molecule type" value="Genomic_DNA"/>
</dbReference>
<organism evidence="8 9">
    <name type="scientific">Cladophialophora yegresii CBS 114405</name>
    <dbReference type="NCBI Taxonomy" id="1182544"/>
    <lineage>
        <taxon>Eukaryota</taxon>
        <taxon>Fungi</taxon>
        <taxon>Dikarya</taxon>
        <taxon>Ascomycota</taxon>
        <taxon>Pezizomycotina</taxon>
        <taxon>Eurotiomycetes</taxon>
        <taxon>Chaetothyriomycetidae</taxon>
        <taxon>Chaetothyriales</taxon>
        <taxon>Herpotrichiellaceae</taxon>
        <taxon>Cladophialophora</taxon>
    </lineage>
</organism>
<protein>
    <submittedName>
        <fullName evidence="8">Uncharacterized protein</fullName>
    </submittedName>
</protein>
<feature type="compositionally biased region" description="Polar residues" evidence="7">
    <location>
        <begin position="151"/>
        <end position="165"/>
    </location>
</feature>
<dbReference type="VEuPathDB" id="FungiDB:A1O7_09412"/>
<reference evidence="8 9" key="1">
    <citation type="submission" date="2013-03" db="EMBL/GenBank/DDBJ databases">
        <title>The Genome Sequence of Cladophialophora yegresii CBS 114405.</title>
        <authorList>
            <consortium name="The Broad Institute Genomics Platform"/>
            <person name="Cuomo C."/>
            <person name="de Hoog S."/>
            <person name="Gorbushina A."/>
            <person name="Walker B."/>
            <person name="Young S.K."/>
            <person name="Zeng Q."/>
            <person name="Gargeya S."/>
            <person name="Fitzgerald M."/>
            <person name="Haas B."/>
            <person name="Abouelleil A."/>
            <person name="Allen A.W."/>
            <person name="Alvarado L."/>
            <person name="Arachchi H.M."/>
            <person name="Berlin A.M."/>
            <person name="Chapman S.B."/>
            <person name="Gainer-Dewar J."/>
            <person name="Goldberg J."/>
            <person name="Griggs A."/>
            <person name="Gujja S."/>
            <person name="Hansen M."/>
            <person name="Howarth C."/>
            <person name="Imamovic A."/>
            <person name="Ireland A."/>
            <person name="Larimer J."/>
            <person name="McCowan C."/>
            <person name="Murphy C."/>
            <person name="Pearson M."/>
            <person name="Poon T.W."/>
            <person name="Priest M."/>
            <person name="Roberts A."/>
            <person name="Saif S."/>
            <person name="Shea T."/>
            <person name="Sisk P."/>
            <person name="Sykes S."/>
            <person name="Wortman J."/>
            <person name="Nusbaum C."/>
            <person name="Birren B."/>
        </authorList>
    </citation>
    <scope>NUCLEOTIDE SEQUENCE [LARGE SCALE GENOMIC DNA]</scope>
    <source>
        <strain evidence="8 9">CBS 114405</strain>
    </source>
</reference>
<feature type="region of interest" description="Disordered" evidence="7">
    <location>
        <begin position="129"/>
        <end position="181"/>
    </location>
</feature>
<keyword evidence="4" id="KW-0689">Ribosomal protein</keyword>
<dbReference type="PANTHER" id="PTHR21338:SF0">
    <property type="entry name" value="LARGE RIBOSOMAL SUBUNIT PROTEIN ML41"/>
    <property type="match status" value="1"/>
</dbReference>
<feature type="compositionally biased region" description="Polar residues" evidence="7">
    <location>
        <begin position="131"/>
        <end position="142"/>
    </location>
</feature>
<evidence type="ECO:0000256" key="3">
    <source>
        <dbReference type="ARBA" id="ARBA00022946"/>
    </source>
</evidence>
<dbReference type="GeneID" id="19183975"/>
<dbReference type="Proteomes" id="UP000019473">
    <property type="component" value="Unassembled WGS sequence"/>
</dbReference>
<dbReference type="OrthoDB" id="408933at2759"/>
<evidence type="ECO:0000256" key="4">
    <source>
        <dbReference type="ARBA" id="ARBA00022980"/>
    </source>
</evidence>
<dbReference type="PANTHER" id="PTHR21338">
    <property type="entry name" value="MITOCHONDRIAL RIBOSOMAL PROTEIN L41"/>
    <property type="match status" value="1"/>
</dbReference>
<dbReference type="Pfam" id="PF09809">
    <property type="entry name" value="MRP-L27"/>
    <property type="match status" value="1"/>
</dbReference>
<keyword evidence="5" id="KW-0496">Mitochondrion</keyword>
<evidence type="ECO:0000256" key="6">
    <source>
        <dbReference type="ARBA" id="ARBA00023274"/>
    </source>
</evidence>
<dbReference type="HOGENOM" id="CLU_909117_0_0_1"/>
<evidence type="ECO:0000256" key="7">
    <source>
        <dbReference type="SAM" id="MobiDB-lite"/>
    </source>
</evidence>
<comment type="caution">
    <text evidence="8">The sequence shown here is derived from an EMBL/GenBank/DDBJ whole genome shotgun (WGS) entry which is preliminary data.</text>
</comment>
<evidence type="ECO:0000256" key="1">
    <source>
        <dbReference type="ARBA" id="ARBA00004173"/>
    </source>
</evidence>
<accession>W9VM51</accession>
<dbReference type="RefSeq" id="XP_007761590.1">
    <property type="nucleotide sequence ID" value="XM_007763400.1"/>
</dbReference>
<sequence length="304" mass="34581">MVKPTLALCGRLRFTTKQVGRGFYRGNRTGSMGAHTEFGKYMIDWRKTTHFNVPDTTDFALSPFVTQEMEQTPRVEEGPSGALYTPPRVDGLEFLRAWKKLNPAQYDSVVDYQENQIVANEQSYEEVPAQKQASIQQQTYTQGAEAGRRPFQQQQTRQMHTSSRRLGSAQRPASMVSNPPSAKEWLDMTREERKALINAATTAKIRQLKKERGEHVTPAEKQAIKSDMKIRLRQELIGTGMFEDKKEYDKMMSAEGRSRAKEGLPKRTPEEKREFLLSLLQKTGNANGALERILTEPASVEKHS</sequence>
<dbReference type="GO" id="GO:0003735">
    <property type="term" value="F:structural constituent of ribosome"/>
    <property type="evidence" value="ECO:0007669"/>
    <property type="project" value="InterPro"/>
</dbReference>
<dbReference type="AlphaFoldDB" id="W9VM51"/>
<evidence type="ECO:0000256" key="5">
    <source>
        <dbReference type="ARBA" id="ARBA00023128"/>
    </source>
</evidence>